<dbReference type="Pfam" id="PF00892">
    <property type="entry name" value="EamA"/>
    <property type="match status" value="1"/>
</dbReference>
<name>A0AAF1KT79_9HYPH</name>
<dbReference type="Proteomes" id="UP000249499">
    <property type="component" value="Plasmid pTi1078"/>
</dbReference>
<feature type="domain" description="EamA" evidence="7">
    <location>
        <begin position="12"/>
        <end position="143"/>
    </location>
</feature>
<dbReference type="InterPro" id="IPR050638">
    <property type="entry name" value="AA-Vitamin_Transporters"/>
</dbReference>
<feature type="transmembrane region" description="Helical" evidence="6">
    <location>
        <begin position="156"/>
        <end position="174"/>
    </location>
</feature>
<feature type="transmembrane region" description="Helical" evidence="6">
    <location>
        <begin position="100"/>
        <end position="119"/>
    </location>
</feature>
<feature type="transmembrane region" description="Helical" evidence="6">
    <location>
        <begin position="39"/>
        <end position="60"/>
    </location>
</feature>
<feature type="transmembrane region" description="Helical" evidence="6">
    <location>
        <begin position="126"/>
        <end position="144"/>
    </location>
</feature>
<dbReference type="EMBL" id="CP117257">
    <property type="protein sequence ID" value="WFR98355.1"/>
    <property type="molecule type" value="Genomic_DNA"/>
</dbReference>
<dbReference type="PANTHER" id="PTHR32322">
    <property type="entry name" value="INNER MEMBRANE TRANSPORTER"/>
    <property type="match status" value="1"/>
</dbReference>
<comment type="subcellular location">
    <subcellularLocation>
        <location evidence="1">Membrane</location>
        <topology evidence="1">Multi-pass membrane protein</topology>
    </subcellularLocation>
</comment>
<feature type="transmembrane region" description="Helical" evidence="6">
    <location>
        <begin position="273"/>
        <end position="292"/>
    </location>
</feature>
<evidence type="ECO:0000256" key="1">
    <source>
        <dbReference type="ARBA" id="ARBA00004141"/>
    </source>
</evidence>
<evidence type="ECO:0000256" key="6">
    <source>
        <dbReference type="SAM" id="Phobius"/>
    </source>
</evidence>
<protein>
    <submittedName>
        <fullName evidence="8">DMT family transporter</fullName>
    </submittedName>
</protein>
<dbReference type="InterPro" id="IPR000620">
    <property type="entry name" value="EamA_dom"/>
</dbReference>
<reference evidence="8 9" key="1">
    <citation type="journal article" date="2018" name="Sci. Rep.">
        <title>Rhizobium tumorigenes sp. nov., a novel plant tumorigenic bacterium isolated from cane gall tumors on thornless blackberry.</title>
        <authorList>
            <person name="Kuzmanovi N."/>
            <person name="Smalla K."/>
            <person name="Gronow S."/>
            <person name="PuBawska J."/>
        </authorList>
    </citation>
    <scope>NUCLEOTIDE SEQUENCE [LARGE SCALE GENOMIC DNA]</scope>
    <source>
        <strain evidence="8 9">1078</strain>
    </source>
</reference>
<accession>A0AAF1KT79</accession>
<sequence length="313" mass="33594">MRQVWTLLASPFLLLVVAGFLFAAKVMVSKAALDAGVQPFQLGVIGNLGAGVILFPWLLGSKTSLPCSPRHLLLYLLLGLISFALPVVLSHLVVARVGPAYGAMIYCLSPLLTMTLAVALRLEKIYFLRSFGIILGFVGMIALVQQQLLQIDMSQHFWVISGLAIPVCAAFGNIMRSAYWPRGTSALAFSCATLVVSSAMLGVAAPFFESPANWHFADASIAFWLLAFICVSAISYLANFRLQELAGPVVFSQIGYWGTGFGILLAATLFEDVLTTLSFIGMGCIVSGSALARRRAREEPAVIPGSVYSKPQP</sequence>
<evidence type="ECO:0000313" key="9">
    <source>
        <dbReference type="Proteomes" id="UP000249499"/>
    </source>
</evidence>
<evidence type="ECO:0000256" key="5">
    <source>
        <dbReference type="ARBA" id="ARBA00023136"/>
    </source>
</evidence>
<comment type="similarity">
    <text evidence="2">Belongs to the EamA transporter family.</text>
</comment>
<keyword evidence="4 6" id="KW-1133">Transmembrane helix</keyword>
<organism evidence="8 9">
    <name type="scientific">Rhizobium tumorigenes</name>
    <dbReference type="NCBI Taxonomy" id="2041385"/>
    <lineage>
        <taxon>Bacteria</taxon>
        <taxon>Pseudomonadati</taxon>
        <taxon>Pseudomonadota</taxon>
        <taxon>Alphaproteobacteria</taxon>
        <taxon>Hyphomicrobiales</taxon>
        <taxon>Rhizobiaceae</taxon>
        <taxon>Rhizobium/Agrobacterium group</taxon>
        <taxon>Rhizobium</taxon>
    </lineage>
</organism>
<feature type="transmembrane region" description="Helical" evidence="6">
    <location>
        <begin position="186"/>
        <end position="208"/>
    </location>
</feature>
<feature type="transmembrane region" description="Helical" evidence="6">
    <location>
        <begin position="245"/>
        <end position="267"/>
    </location>
</feature>
<reference evidence="9" key="2">
    <citation type="journal article" date="2023" name="MicrobiologyOpen">
        <title>Genomics of the tumorigenes clade of the family Rhizobiaceae and description of Rhizobium rhododendri sp. nov.</title>
        <authorList>
            <person name="Kuzmanovic N."/>
            <person name="diCenzo G.C."/>
            <person name="Bunk B."/>
            <person name="Sproeer C."/>
            <person name="Fruehling A."/>
            <person name="Neumann-Schaal M."/>
            <person name="Overmann J."/>
            <person name="Smalla K."/>
        </authorList>
    </citation>
    <scope>NUCLEOTIDE SEQUENCE [LARGE SCALE GENOMIC DNA]</scope>
    <source>
        <strain evidence="9">1078</strain>
        <plasmid evidence="9">pTi1078</plasmid>
    </source>
</reference>
<dbReference type="SUPFAM" id="SSF103481">
    <property type="entry name" value="Multidrug resistance efflux transporter EmrE"/>
    <property type="match status" value="2"/>
</dbReference>
<evidence type="ECO:0000256" key="2">
    <source>
        <dbReference type="ARBA" id="ARBA00007362"/>
    </source>
</evidence>
<keyword evidence="9" id="KW-1185">Reference proteome</keyword>
<dbReference type="RefSeq" id="WP_111218294.1">
    <property type="nucleotide sequence ID" value="NZ_CP117257.1"/>
</dbReference>
<dbReference type="PANTHER" id="PTHR32322:SF2">
    <property type="entry name" value="EAMA DOMAIN-CONTAINING PROTEIN"/>
    <property type="match status" value="1"/>
</dbReference>
<keyword evidence="8" id="KW-0614">Plasmid</keyword>
<proteinExistence type="inferred from homology"/>
<dbReference type="KEGG" id="rtu:PR017_21780"/>
<keyword evidence="3 6" id="KW-0812">Transmembrane</keyword>
<feature type="transmembrane region" description="Helical" evidence="6">
    <location>
        <begin position="72"/>
        <end position="94"/>
    </location>
</feature>
<keyword evidence="5 6" id="KW-0472">Membrane</keyword>
<evidence type="ECO:0000313" key="8">
    <source>
        <dbReference type="EMBL" id="WFR98355.1"/>
    </source>
</evidence>
<geneLocation type="plasmid" evidence="8 9">
    <name>pTi1078</name>
</geneLocation>
<dbReference type="InterPro" id="IPR037185">
    <property type="entry name" value="EmrE-like"/>
</dbReference>
<dbReference type="AlphaFoldDB" id="A0AAF1KT79"/>
<evidence type="ECO:0000259" key="7">
    <source>
        <dbReference type="Pfam" id="PF00892"/>
    </source>
</evidence>
<gene>
    <name evidence="8" type="ORF">PR017_21780</name>
</gene>
<feature type="transmembrane region" description="Helical" evidence="6">
    <location>
        <begin position="214"/>
        <end position="238"/>
    </location>
</feature>
<evidence type="ECO:0000256" key="3">
    <source>
        <dbReference type="ARBA" id="ARBA00022692"/>
    </source>
</evidence>
<dbReference type="GO" id="GO:0016020">
    <property type="term" value="C:membrane"/>
    <property type="evidence" value="ECO:0007669"/>
    <property type="project" value="UniProtKB-SubCell"/>
</dbReference>
<evidence type="ECO:0000256" key="4">
    <source>
        <dbReference type="ARBA" id="ARBA00022989"/>
    </source>
</evidence>